<dbReference type="STRING" id="995062.SAMN04489718_1992"/>
<comment type="catalytic activity">
    <reaction evidence="11">
        <text>holo-[ACP] + malonyl-CoA = malonyl-[ACP] + CoA</text>
        <dbReference type="Rhea" id="RHEA:41792"/>
        <dbReference type="Rhea" id="RHEA-COMP:9623"/>
        <dbReference type="Rhea" id="RHEA-COMP:9685"/>
        <dbReference type="ChEBI" id="CHEBI:57287"/>
        <dbReference type="ChEBI" id="CHEBI:57384"/>
        <dbReference type="ChEBI" id="CHEBI:64479"/>
        <dbReference type="ChEBI" id="CHEBI:78449"/>
        <dbReference type="EC" id="2.3.1.39"/>
    </reaction>
</comment>
<gene>
    <name evidence="14" type="ORF">SAMN04489718_1992</name>
</gene>
<sequence>MHPVRTCSVLSVIALLAPGQGAQTPGMLQPWLELDGTEQRLTEWSEITGLDLIRLGTTADAEEIKDTSVTQPLVVANALLAAEQLEKQLGGLPQDLPVAGHSIGELAAAALAGVLDFSEAMSLAAVRGREMAAACAFEPTGMSAVLGGSPEEVLSRLSELDLQPANRNGAGQIVAAGRSEALEKLAAEPPEGSRVRPLAVAGAFHTAFMSPAREALSTHANKLSPENARRPMLSNADGAALTDGSEILRRLVDQVTRPVRWDSCMATLDERGVTSVIELPPAGTLSGMVRRELKGTQAVAVKTPADLDKATNALASHGQTDSENDS</sequence>
<dbReference type="SMART" id="SM00827">
    <property type="entry name" value="PKS_AT"/>
    <property type="match status" value="1"/>
</dbReference>
<evidence type="ECO:0000256" key="5">
    <source>
        <dbReference type="ARBA" id="ARBA00022516"/>
    </source>
</evidence>
<feature type="chain" id="PRO_5011696359" description="Malonyl CoA-acyl carrier protein transacylase" evidence="12">
    <location>
        <begin position="23"/>
        <end position="326"/>
    </location>
</feature>
<dbReference type="EMBL" id="FNKO01000002">
    <property type="protein sequence ID" value="SDQ73654.1"/>
    <property type="molecule type" value="Genomic_DNA"/>
</dbReference>
<dbReference type="InterPro" id="IPR001227">
    <property type="entry name" value="Ac_transferase_dom_sf"/>
</dbReference>
<feature type="signal peptide" evidence="12">
    <location>
        <begin position="1"/>
        <end position="22"/>
    </location>
</feature>
<dbReference type="InterPro" id="IPR016036">
    <property type="entry name" value="Malonyl_transacylase_ACP-bd"/>
</dbReference>
<keyword evidence="8" id="KW-0443">Lipid metabolism</keyword>
<comment type="pathway">
    <text evidence="1">Lipid metabolism; fatty acid biosynthesis.</text>
</comment>
<evidence type="ECO:0000256" key="6">
    <source>
        <dbReference type="ARBA" id="ARBA00022679"/>
    </source>
</evidence>
<name>A0A1H1DB46_9ACTN</name>
<evidence type="ECO:0000256" key="8">
    <source>
        <dbReference type="ARBA" id="ARBA00023098"/>
    </source>
</evidence>
<keyword evidence="5" id="KW-0444">Lipid biosynthesis</keyword>
<feature type="domain" description="Malonyl-CoA:ACP transacylase (MAT)" evidence="13">
    <location>
        <begin position="16"/>
        <end position="318"/>
    </location>
</feature>
<keyword evidence="15" id="KW-1185">Reference proteome</keyword>
<dbReference type="AlphaFoldDB" id="A0A1H1DB46"/>
<evidence type="ECO:0000313" key="15">
    <source>
        <dbReference type="Proteomes" id="UP000199301"/>
    </source>
</evidence>
<dbReference type="GO" id="GO:0006633">
    <property type="term" value="P:fatty acid biosynthetic process"/>
    <property type="evidence" value="ECO:0007669"/>
    <property type="project" value="UniProtKB-KW"/>
</dbReference>
<dbReference type="Gene3D" id="3.40.366.10">
    <property type="entry name" value="Malonyl-Coenzyme A Acyl Carrier Protein, domain 2"/>
    <property type="match status" value="1"/>
</dbReference>
<dbReference type="InterPro" id="IPR016035">
    <property type="entry name" value="Acyl_Trfase/lysoPLipase"/>
</dbReference>
<accession>A0A1H1DB46</accession>
<evidence type="ECO:0000256" key="2">
    <source>
        <dbReference type="ARBA" id="ARBA00008217"/>
    </source>
</evidence>
<evidence type="ECO:0000256" key="1">
    <source>
        <dbReference type="ARBA" id="ARBA00005194"/>
    </source>
</evidence>
<protein>
    <recommendedName>
        <fullName evidence="4">Malonyl CoA-acyl carrier protein transacylase</fullName>
        <ecNumber evidence="3">2.3.1.39</ecNumber>
    </recommendedName>
</protein>
<keyword evidence="6 14" id="KW-0808">Transferase</keyword>
<evidence type="ECO:0000256" key="3">
    <source>
        <dbReference type="ARBA" id="ARBA00013258"/>
    </source>
</evidence>
<evidence type="ECO:0000256" key="10">
    <source>
        <dbReference type="ARBA" id="ARBA00023315"/>
    </source>
</evidence>
<evidence type="ECO:0000256" key="7">
    <source>
        <dbReference type="ARBA" id="ARBA00022832"/>
    </source>
</evidence>
<keyword evidence="9" id="KW-0275">Fatty acid biosynthesis</keyword>
<proteinExistence type="inferred from homology"/>
<evidence type="ECO:0000256" key="4">
    <source>
        <dbReference type="ARBA" id="ARBA00018953"/>
    </source>
</evidence>
<dbReference type="Pfam" id="PF00698">
    <property type="entry name" value="Acyl_transf_1"/>
    <property type="match status" value="1"/>
</dbReference>
<dbReference type="PANTHER" id="PTHR42681">
    <property type="entry name" value="MALONYL-COA-ACYL CARRIER PROTEIN TRANSACYLASE, MITOCHONDRIAL"/>
    <property type="match status" value="1"/>
</dbReference>
<dbReference type="GO" id="GO:0005829">
    <property type="term" value="C:cytosol"/>
    <property type="evidence" value="ECO:0007669"/>
    <property type="project" value="TreeGrafter"/>
</dbReference>
<evidence type="ECO:0000259" key="13">
    <source>
        <dbReference type="SMART" id="SM00827"/>
    </source>
</evidence>
<dbReference type="InterPro" id="IPR050858">
    <property type="entry name" value="Mal-CoA-ACP_Trans/PKS_FabD"/>
</dbReference>
<dbReference type="PANTHER" id="PTHR42681:SF1">
    <property type="entry name" value="MALONYL-COA-ACYL CARRIER PROTEIN TRANSACYLASE, MITOCHONDRIAL"/>
    <property type="match status" value="1"/>
</dbReference>
<evidence type="ECO:0000256" key="9">
    <source>
        <dbReference type="ARBA" id="ARBA00023160"/>
    </source>
</evidence>
<dbReference type="Gene3D" id="3.30.70.250">
    <property type="entry name" value="Malonyl-CoA ACP transacylase, ACP-binding"/>
    <property type="match status" value="1"/>
</dbReference>
<dbReference type="InterPro" id="IPR014043">
    <property type="entry name" value="Acyl_transferase_dom"/>
</dbReference>
<comment type="similarity">
    <text evidence="2">Belongs to the FabD family.</text>
</comment>
<evidence type="ECO:0000256" key="12">
    <source>
        <dbReference type="SAM" id="SignalP"/>
    </source>
</evidence>
<dbReference type="Proteomes" id="UP000199301">
    <property type="component" value="Unassembled WGS sequence"/>
</dbReference>
<keyword evidence="12" id="KW-0732">Signal</keyword>
<keyword evidence="10" id="KW-0012">Acyltransferase</keyword>
<dbReference type="SUPFAM" id="SSF55048">
    <property type="entry name" value="Probable ACP-binding domain of malonyl-CoA ACP transacylase"/>
    <property type="match status" value="1"/>
</dbReference>
<keyword evidence="7" id="KW-0276">Fatty acid metabolism</keyword>
<evidence type="ECO:0000313" key="14">
    <source>
        <dbReference type="EMBL" id="SDQ73654.1"/>
    </source>
</evidence>
<evidence type="ECO:0000256" key="11">
    <source>
        <dbReference type="ARBA" id="ARBA00048462"/>
    </source>
</evidence>
<dbReference type="SUPFAM" id="SSF52151">
    <property type="entry name" value="FabD/lysophospholipase-like"/>
    <property type="match status" value="1"/>
</dbReference>
<organism evidence="14 15">
    <name type="scientific">Actinopolyspora saharensis</name>
    <dbReference type="NCBI Taxonomy" id="995062"/>
    <lineage>
        <taxon>Bacteria</taxon>
        <taxon>Bacillati</taxon>
        <taxon>Actinomycetota</taxon>
        <taxon>Actinomycetes</taxon>
        <taxon>Actinopolysporales</taxon>
        <taxon>Actinopolysporaceae</taxon>
        <taxon>Actinopolyspora</taxon>
    </lineage>
</organism>
<dbReference type="GO" id="GO:0004314">
    <property type="term" value="F:[acyl-carrier-protein] S-malonyltransferase activity"/>
    <property type="evidence" value="ECO:0007669"/>
    <property type="project" value="UniProtKB-EC"/>
</dbReference>
<reference evidence="15" key="1">
    <citation type="submission" date="2016-10" db="EMBL/GenBank/DDBJ databases">
        <authorList>
            <person name="Varghese N."/>
            <person name="Submissions S."/>
        </authorList>
    </citation>
    <scope>NUCLEOTIDE SEQUENCE [LARGE SCALE GENOMIC DNA]</scope>
    <source>
        <strain evidence="15">DSM 45459</strain>
    </source>
</reference>
<dbReference type="EC" id="2.3.1.39" evidence="3"/>
<dbReference type="FunFam" id="3.30.70.250:FF:000002">
    <property type="entry name" value="Malonyl CoA-ACP transacylase"/>
    <property type="match status" value="1"/>
</dbReference>